<dbReference type="AlphaFoldDB" id="A0A852U8N3"/>
<accession>A0A852U8N3</accession>
<sequence>MELGVLPRTDKQLLHFEAWLHCRLTELDGSPHLPLLRQLGTGHQLPTLRRRATRRPLTPSARRFASEELTRASEFPTWLNARNTDLDQLAQTDIDEWHTTHLSREIRSLRAFLNWAMATGRAPRLHLPAQQTRRGQVLTQRRRLELVRKVLNSGYPARLQMAACLMLLYAQPDRPPHPRRHHRGIAGEVITRLGEPPTPVPEPFDELFLQAKEERAGLAMGANPDSRWVFPSRRAGQPITQQTLANHIHDLGIPAQAARTAAL</sequence>
<proteinExistence type="predicted"/>
<dbReference type="EMBL" id="JACCCC010000001">
    <property type="protein sequence ID" value="NYE50454.1"/>
    <property type="molecule type" value="Genomic_DNA"/>
</dbReference>
<evidence type="ECO:0008006" key="3">
    <source>
        <dbReference type="Google" id="ProtNLM"/>
    </source>
</evidence>
<evidence type="ECO:0000313" key="1">
    <source>
        <dbReference type="EMBL" id="NYE50454.1"/>
    </source>
</evidence>
<organism evidence="1 2">
    <name type="scientific">Spinactinospora alkalitolerans</name>
    <dbReference type="NCBI Taxonomy" id="687207"/>
    <lineage>
        <taxon>Bacteria</taxon>
        <taxon>Bacillati</taxon>
        <taxon>Actinomycetota</taxon>
        <taxon>Actinomycetes</taxon>
        <taxon>Streptosporangiales</taxon>
        <taxon>Nocardiopsidaceae</taxon>
        <taxon>Spinactinospora</taxon>
    </lineage>
</organism>
<gene>
    <name evidence="1" type="ORF">HDA32_005574</name>
</gene>
<dbReference type="Proteomes" id="UP000589036">
    <property type="component" value="Unassembled WGS sequence"/>
</dbReference>
<keyword evidence="2" id="KW-1185">Reference proteome</keyword>
<reference evidence="1 2" key="1">
    <citation type="submission" date="2020-07" db="EMBL/GenBank/DDBJ databases">
        <title>Sequencing the genomes of 1000 actinobacteria strains.</title>
        <authorList>
            <person name="Klenk H.-P."/>
        </authorList>
    </citation>
    <scope>NUCLEOTIDE SEQUENCE [LARGE SCALE GENOMIC DNA]</scope>
    <source>
        <strain evidence="1 2">CXB654</strain>
    </source>
</reference>
<evidence type="ECO:0000313" key="2">
    <source>
        <dbReference type="Proteomes" id="UP000589036"/>
    </source>
</evidence>
<comment type="caution">
    <text evidence="1">The sequence shown here is derived from an EMBL/GenBank/DDBJ whole genome shotgun (WGS) entry which is preliminary data.</text>
</comment>
<name>A0A852U8N3_9ACTN</name>
<dbReference type="RefSeq" id="WP_179645932.1">
    <property type="nucleotide sequence ID" value="NZ_BAAAYY010000030.1"/>
</dbReference>
<protein>
    <recommendedName>
        <fullName evidence="3">Core-binding (CB) domain-containing protein</fullName>
    </recommendedName>
</protein>